<dbReference type="FunFam" id="1.25.40.10:FF:000211">
    <property type="entry name" value="tetratricopeptide repeat protein 30B"/>
    <property type="match status" value="1"/>
</dbReference>
<evidence type="ECO:0000256" key="8">
    <source>
        <dbReference type="RuleBase" id="RU367070"/>
    </source>
</evidence>
<sequence length="647" mass="74394">MTILSNVIKDQRYADAIRVLQYEVQWTPNSRAGLSLLGYCYYYTQEYALAAECYGQLTKQCPTHSEYALYYAQSLYNACSFDEAISAVSQIEDQKLVNDIVKLEAAVKYREEDLNNAKILIEQFTPNDPETEIDLACIEYKEGNYNGALERFTKATEFHGYKPKLAYALALCHYRLQEYSQALKYIADIIDKGIKDHPDLSIGMVTEGIEVRSVGNTLMLHETALIEACNLKAAIEYKLKDFAAAGEALTDMPPRSESELDPVTLHNQALINFEADPTGGFAKLQYLLTQNPFPPETFSNLLLLYCKYEFYDLAADVLAENAHLTYKYLTQYLYDYIDAVLTQQTSPLEAYDKFDAIASEQESELRKLTKHVEEIKQKNDEKAIKEAVDTYDETMARYLPVLMSQAKIYWDQKDYIKVEKIFRKSVEFCSENDIWRLNVAHTLFMQENKYKEAAGFYEPIIKKNFDNLLDVSAIILANLCVCYIATDQNDEFFNLLSLQQAAELMKKVENEELMAVDESNAKKSFHLSIINLVMGTLYCSKWNYEFGMSRIIKAMKPYEKQLSTDTWFYAKRCIVAAIENIAKRIMNLPDSVLQSCLKFLEQCETHGKAIPVQHKELNLEPQNNNAKNTVTYEARLLRARLLQVIDY</sequence>
<evidence type="ECO:0000256" key="2">
    <source>
        <dbReference type="ARBA" id="ARBA00009522"/>
    </source>
</evidence>
<keyword evidence="6 8" id="KW-0969">Cilium</keyword>
<evidence type="ECO:0000313" key="12">
    <source>
        <dbReference type="WBParaSite" id="EVEC_0000183301-mRNA-1"/>
    </source>
</evidence>
<evidence type="ECO:0000256" key="7">
    <source>
        <dbReference type="ARBA" id="ARBA00023273"/>
    </source>
</evidence>
<dbReference type="GO" id="GO:0120170">
    <property type="term" value="F:intraciliary transport particle B binding"/>
    <property type="evidence" value="ECO:0007669"/>
    <property type="project" value="TreeGrafter"/>
</dbReference>
<comment type="similarity">
    <text evidence="2 8">Belongs to the TTC30/dfy-1/fleer family.</text>
</comment>
<reference evidence="10 11" key="2">
    <citation type="submission" date="2018-10" db="EMBL/GenBank/DDBJ databases">
        <authorList>
            <consortium name="Pathogen Informatics"/>
        </authorList>
    </citation>
    <scope>NUCLEOTIDE SEQUENCE [LARGE SCALE GENOMIC DNA]</scope>
</reference>
<dbReference type="GO" id="GO:0042073">
    <property type="term" value="P:intraciliary transport"/>
    <property type="evidence" value="ECO:0007669"/>
    <property type="project" value="UniProtKB-UniRule"/>
</dbReference>
<dbReference type="FunFam" id="1.25.40.10:FF:000186">
    <property type="entry name" value="Tetratricopeptide repeat domain 30A"/>
    <property type="match status" value="1"/>
</dbReference>
<evidence type="ECO:0000256" key="6">
    <source>
        <dbReference type="ARBA" id="ARBA00023069"/>
    </source>
</evidence>
<reference evidence="12" key="1">
    <citation type="submission" date="2016-04" db="UniProtKB">
        <authorList>
            <consortium name="WormBaseParasite"/>
        </authorList>
    </citation>
    <scope>IDENTIFICATION</scope>
</reference>
<dbReference type="InterPro" id="IPR011990">
    <property type="entry name" value="TPR-like_helical_dom_sf"/>
</dbReference>
<evidence type="ECO:0000313" key="11">
    <source>
        <dbReference type="Proteomes" id="UP000274131"/>
    </source>
</evidence>
<comment type="function">
    <text evidence="8">Required for polyglutamylation of axonemal tubulin. Plays a role in anterograde intraflagellar transport (IFT), the process by which cilia precursors are transported from the base of the cilium to the site of their incorporation at the tip.</text>
</comment>
<keyword evidence="11" id="KW-1185">Reference proteome</keyword>
<dbReference type="PANTHER" id="PTHR20931:SF0">
    <property type="entry name" value="TETRATRICOPEPTIDE REPEAT PROTEIN 30"/>
    <property type="match status" value="1"/>
</dbReference>
<keyword evidence="9" id="KW-0175">Coiled coil</keyword>
<dbReference type="GO" id="GO:0030992">
    <property type="term" value="C:intraciliary transport particle B"/>
    <property type="evidence" value="ECO:0007669"/>
    <property type="project" value="TreeGrafter"/>
</dbReference>
<gene>
    <name evidence="10" type="ORF">EVEC_LOCUS1541</name>
</gene>
<evidence type="ECO:0000256" key="1">
    <source>
        <dbReference type="ARBA" id="ARBA00004138"/>
    </source>
</evidence>
<comment type="subcellular location">
    <subcellularLocation>
        <location evidence="1 8">Cell projection</location>
        <location evidence="1 8">Cilium</location>
    </subcellularLocation>
</comment>
<evidence type="ECO:0000256" key="4">
    <source>
        <dbReference type="ARBA" id="ARBA00022794"/>
    </source>
</evidence>
<evidence type="ECO:0000313" key="10">
    <source>
        <dbReference type="EMBL" id="VDD86398.1"/>
    </source>
</evidence>
<keyword evidence="5 8" id="KW-0802">TPR repeat</keyword>
<dbReference type="OrthoDB" id="10249577at2759"/>
<name>A0A0N4UWG9_ENTVE</name>
<dbReference type="Gene3D" id="1.25.40.10">
    <property type="entry name" value="Tetratricopeptide repeat domain"/>
    <property type="match status" value="3"/>
</dbReference>
<keyword evidence="7 8" id="KW-0966">Cell projection</keyword>
<dbReference type="Pfam" id="PF13432">
    <property type="entry name" value="TPR_16"/>
    <property type="match status" value="2"/>
</dbReference>
<dbReference type="STRING" id="51028.A0A0N4UWG9"/>
<accession>A0A0N4UWG9</accession>
<proteinExistence type="inferred from homology"/>
<evidence type="ECO:0000256" key="3">
    <source>
        <dbReference type="ARBA" id="ARBA00022737"/>
    </source>
</evidence>
<keyword evidence="4 8" id="KW-0970">Cilium biogenesis/degradation</keyword>
<dbReference type="GO" id="GO:0005879">
    <property type="term" value="C:axonemal microtubule"/>
    <property type="evidence" value="ECO:0007669"/>
    <property type="project" value="UniProtKB-UniRule"/>
</dbReference>
<dbReference type="InterPro" id="IPR039941">
    <property type="entry name" value="TT30"/>
</dbReference>
<keyword evidence="3" id="KW-0677">Repeat</keyword>
<dbReference type="InterPro" id="IPR019734">
    <property type="entry name" value="TPR_rpt"/>
</dbReference>
<dbReference type="WBParaSite" id="EVEC_0000183301-mRNA-1">
    <property type="protein sequence ID" value="EVEC_0000183301-mRNA-1"/>
    <property type="gene ID" value="EVEC_0000183301"/>
</dbReference>
<dbReference type="AlphaFoldDB" id="A0A0N4UWG9"/>
<dbReference type="Proteomes" id="UP000274131">
    <property type="component" value="Unassembled WGS sequence"/>
</dbReference>
<organism evidence="12">
    <name type="scientific">Enterobius vermicularis</name>
    <name type="common">Human pinworm</name>
    <dbReference type="NCBI Taxonomy" id="51028"/>
    <lineage>
        <taxon>Eukaryota</taxon>
        <taxon>Metazoa</taxon>
        <taxon>Ecdysozoa</taxon>
        <taxon>Nematoda</taxon>
        <taxon>Chromadorea</taxon>
        <taxon>Rhabditida</taxon>
        <taxon>Spirurina</taxon>
        <taxon>Oxyuridomorpha</taxon>
        <taxon>Oxyuroidea</taxon>
        <taxon>Oxyuridae</taxon>
        <taxon>Enterobius</taxon>
    </lineage>
</organism>
<dbReference type="SMART" id="SM00028">
    <property type="entry name" value="TPR"/>
    <property type="match status" value="4"/>
</dbReference>
<dbReference type="EMBL" id="UXUI01007225">
    <property type="protein sequence ID" value="VDD86398.1"/>
    <property type="molecule type" value="Genomic_DNA"/>
</dbReference>
<evidence type="ECO:0000256" key="9">
    <source>
        <dbReference type="SAM" id="Coils"/>
    </source>
</evidence>
<protein>
    <recommendedName>
        <fullName evidence="8">Tetratricopeptide repeat protein 30</fullName>
    </recommendedName>
</protein>
<evidence type="ECO:0000256" key="5">
    <source>
        <dbReference type="ARBA" id="ARBA00022803"/>
    </source>
</evidence>
<dbReference type="SUPFAM" id="SSF48452">
    <property type="entry name" value="TPR-like"/>
    <property type="match status" value="3"/>
</dbReference>
<feature type="coiled-coil region" evidence="9">
    <location>
        <begin position="358"/>
        <end position="385"/>
    </location>
</feature>
<dbReference type="PANTHER" id="PTHR20931">
    <property type="entry name" value="TETRATRICOPEPTIDE REPEAT PROTEIN 30"/>
    <property type="match status" value="1"/>
</dbReference>